<keyword evidence="2" id="KW-0235">DNA replication</keyword>
<keyword evidence="3" id="KW-0238">DNA-binding</keyword>
<dbReference type="Proteomes" id="UP000095332">
    <property type="component" value="Unassembled WGS sequence"/>
</dbReference>
<protein>
    <submittedName>
        <fullName evidence="5">Replicative DNA helicase</fullName>
        <ecNumber evidence="5">3.6.4.12</ecNumber>
    </submittedName>
</protein>
<evidence type="ECO:0000256" key="1">
    <source>
        <dbReference type="ARBA" id="ARBA00022515"/>
    </source>
</evidence>
<keyword evidence="5" id="KW-0547">Nucleotide-binding</keyword>
<dbReference type="InterPro" id="IPR016136">
    <property type="entry name" value="DNA_helicase_N/primase_C"/>
</dbReference>
<name>A0A174W177_PARDI</name>
<dbReference type="AlphaFoldDB" id="A0A174W177"/>
<keyword evidence="5" id="KW-0378">Hydrolase</keyword>
<dbReference type="InterPro" id="IPR036185">
    <property type="entry name" value="DNA_heli_DnaB-like_N_sf"/>
</dbReference>
<dbReference type="EC" id="3.6.4.12" evidence="5"/>
<proteinExistence type="predicted"/>
<dbReference type="SUPFAM" id="SSF48024">
    <property type="entry name" value="N-terminal domain of DnaB helicase"/>
    <property type="match status" value="1"/>
</dbReference>
<dbReference type="RefSeq" id="WP_157403839.1">
    <property type="nucleotide sequence ID" value="NZ_CZBM01000011.1"/>
</dbReference>
<evidence type="ECO:0000259" key="4">
    <source>
        <dbReference type="Pfam" id="PF00772"/>
    </source>
</evidence>
<keyword evidence="1" id="KW-0639">Primosome</keyword>
<evidence type="ECO:0000256" key="2">
    <source>
        <dbReference type="ARBA" id="ARBA00022705"/>
    </source>
</evidence>
<accession>A0A174W177</accession>
<dbReference type="GO" id="GO:0006269">
    <property type="term" value="P:DNA replication, synthesis of primer"/>
    <property type="evidence" value="ECO:0007669"/>
    <property type="project" value="UniProtKB-KW"/>
</dbReference>
<reference evidence="5 6" key="1">
    <citation type="submission" date="2015-09" db="EMBL/GenBank/DDBJ databases">
        <authorList>
            <consortium name="Pathogen Informatics"/>
        </authorList>
    </citation>
    <scope>NUCLEOTIDE SEQUENCE [LARGE SCALE GENOMIC DNA]</scope>
    <source>
        <strain evidence="5 6">2789STDY5834948</strain>
    </source>
</reference>
<dbReference type="GO" id="GO:0003677">
    <property type="term" value="F:DNA binding"/>
    <property type="evidence" value="ECO:0007669"/>
    <property type="project" value="UniProtKB-KW"/>
</dbReference>
<dbReference type="PANTHER" id="PTHR30153:SF2">
    <property type="entry name" value="REPLICATIVE DNA HELICASE"/>
    <property type="match status" value="1"/>
</dbReference>
<evidence type="ECO:0000256" key="3">
    <source>
        <dbReference type="ARBA" id="ARBA00023125"/>
    </source>
</evidence>
<sequence length="172" mass="18787">MRQQTEISCKPMPHSVETEKAVIGALLVESNAIEDVVGILNPDIFYEESLGKIYAVIAKLYEENTRIDLVTVYKALCESGDLEKVGGALALSELSGNMASSSNIQEHSQYLHQLWLARSLAKAGMEITAKATDPSYDIDDTITLALKEVEAISDKTAYASRISDISSVTRFV</sequence>
<dbReference type="Gene3D" id="1.10.860.10">
    <property type="entry name" value="DNAb Helicase, Chain A"/>
    <property type="match status" value="1"/>
</dbReference>
<dbReference type="PANTHER" id="PTHR30153">
    <property type="entry name" value="REPLICATIVE DNA HELICASE DNAB"/>
    <property type="match status" value="1"/>
</dbReference>
<gene>
    <name evidence="5" type="primary">dnaB</name>
    <name evidence="5" type="ORF">ERS852560_02693</name>
</gene>
<evidence type="ECO:0000313" key="6">
    <source>
        <dbReference type="Proteomes" id="UP000095332"/>
    </source>
</evidence>
<keyword evidence="5" id="KW-0067">ATP-binding</keyword>
<dbReference type="GO" id="GO:0005524">
    <property type="term" value="F:ATP binding"/>
    <property type="evidence" value="ECO:0007669"/>
    <property type="project" value="InterPro"/>
</dbReference>
<dbReference type="GO" id="GO:0003678">
    <property type="term" value="F:DNA helicase activity"/>
    <property type="evidence" value="ECO:0007669"/>
    <property type="project" value="UniProtKB-EC"/>
</dbReference>
<evidence type="ECO:0000313" key="5">
    <source>
        <dbReference type="EMBL" id="CUQ40662.1"/>
    </source>
</evidence>
<organism evidence="5 6">
    <name type="scientific">Parabacteroides distasonis</name>
    <dbReference type="NCBI Taxonomy" id="823"/>
    <lineage>
        <taxon>Bacteria</taxon>
        <taxon>Pseudomonadati</taxon>
        <taxon>Bacteroidota</taxon>
        <taxon>Bacteroidia</taxon>
        <taxon>Bacteroidales</taxon>
        <taxon>Tannerellaceae</taxon>
        <taxon>Parabacteroides</taxon>
    </lineage>
</organism>
<dbReference type="EMBL" id="CZBM01000011">
    <property type="protein sequence ID" value="CUQ40662.1"/>
    <property type="molecule type" value="Genomic_DNA"/>
</dbReference>
<dbReference type="InterPro" id="IPR007693">
    <property type="entry name" value="DNA_helicase_DnaB-like_N"/>
</dbReference>
<dbReference type="GO" id="GO:0016787">
    <property type="term" value="F:hydrolase activity"/>
    <property type="evidence" value="ECO:0007669"/>
    <property type="project" value="UniProtKB-KW"/>
</dbReference>
<dbReference type="Pfam" id="PF00772">
    <property type="entry name" value="DnaB"/>
    <property type="match status" value="1"/>
</dbReference>
<keyword evidence="5" id="KW-0347">Helicase</keyword>
<feature type="domain" description="DNA helicase DnaB-like N-terminal" evidence="4">
    <location>
        <begin position="12"/>
        <end position="111"/>
    </location>
</feature>
<dbReference type="GO" id="GO:1990077">
    <property type="term" value="C:primosome complex"/>
    <property type="evidence" value="ECO:0007669"/>
    <property type="project" value="UniProtKB-KW"/>
</dbReference>
<dbReference type="GO" id="GO:0005829">
    <property type="term" value="C:cytosol"/>
    <property type="evidence" value="ECO:0007669"/>
    <property type="project" value="TreeGrafter"/>
</dbReference>